<evidence type="ECO:0000313" key="1">
    <source>
        <dbReference type="EMBL" id="TWT31381.1"/>
    </source>
</evidence>
<dbReference type="AlphaFoldDB" id="A0A5C5UYR1"/>
<dbReference type="EMBL" id="SJPF01000004">
    <property type="protein sequence ID" value="TWT31381.1"/>
    <property type="molecule type" value="Genomic_DNA"/>
</dbReference>
<dbReference type="NCBIfam" id="TIGR02532">
    <property type="entry name" value="IV_pilin_GFxxxE"/>
    <property type="match status" value="1"/>
</dbReference>
<protein>
    <recommendedName>
        <fullName evidence="3">Pseudopilin GspJ</fullName>
    </recommendedName>
</protein>
<dbReference type="Proteomes" id="UP000318878">
    <property type="component" value="Unassembled WGS sequence"/>
</dbReference>
<comment type="caution">
    <text evidence="1">The sequence shown here is derived from an EMBL/GenBank/DDBJ whole genome shotgun (WGS) entry which is preliminary data.</text>
</comment>
<proteinExistence type="predicted"/>
<dbReference type="SUPFAM" id="SSF54523">
    <property type="entry name" value="Pili subunits"/>
    <property type="match status" value="1"/>
</dbReference>
<dbReference type="InterPro" id="IPR045584">
    <property type="entry name" value="Pilin-like"/>
</dbReference>
<evidence type="ECO:0000313" key="2">
    <source>
        <dbReference type="Proteomes" id="UP000318878"/>
    </source>
</evidence>
<dbReference type="Pfam" id="PF07963">
    <property type="entry name" value="N_methyl"/>
    <property type="match status" value="1"/>
</dbReference>
<sequence>MFPPRLKRTTRRGLTLAEMLVATAIMGMMAAALSTIALAVQMAHEFAAEQGVMAQHARVIVDRIQRDFSAATASETFPGAQVVTYYDSTYPFPQAIAIWRPETVAVDPAGWPRIDELKFFAADPDDPNRMLEFQATSDPRTAPTTNAGWQNLVEELINAEDVEKVELTDQLAAPKMTDGAVRSYSTLRFEMRVRPSLDEITDFRNGVKAWDTLRWPQRAYSHDSGTRQSWVAFQFQLAPDETSAERSSIDPEAAPFFGSAAIFYLLEQ</sequence>
<accession>A0A5C5UYR1</accession>
<dbReference type="OrthoDB" id="262670at2"/>
<organism evidence="1 2">
    <name type="scientific">Blastopirellula retiformator</name>
    <dbReference type="NCBI Taxonomy" id="2527970"/>
    <lineage>
        <taxon>Bacteria</taxon>
        <taxon>Pseudomonadati</taxon>
        <taxon>Planctomycetota</taxon>
        <taxon>Planctomycetia</taxon>
        <taxon>Pirellulales</taxon>
        <taxon>Pirellulaceae</taxon>
        <taxon>Blastopirellula</taxon>
    </lineage>
</organism>
<dbReference type="RefSeq" id="WP_146433471.1">
    <property type="nucleotide sequence ID" value="NZ_SJPF01000004.1"/>
</dbReference>
<dbReference type="InterPro" id="IPR012902">
    <property type="entry name" value="N_methyl_site"/>
</dbReference>
<name>A0A5C5UYR1_9BACT</name>
<keyword evidence="2" id="KW-1185">Reference proteome</keyword>
<reference evidence="1 2" key="1">
    <citation type="submission" date="2019-02" db="EMBL/GenBank/DDBJ databases">
        <title>Deep-cultivation of Planctomycetes and their phenomic and genomic characterization uncovers novel biology.</title>
        <authorList>
            <person name="Wiegand S."/>
            <person name="Jogler M."/>
            <person name="Boedeker C."/>
            <person name="Pinto D."/>
            <person name="Vollmers J."/>
            <person name="Rivas-Marin E."/>
            <person name="Kohn T."/>
            <person name="Peeters S.H."/>
            <person name="Heuer A."/>
            <person name="Rast P."/>
            <person name="Oberbeckmann S."/>
            <person name="Bunk B."/>
            <person name="Jeske O."/>
            <person name="Meyerdierks A."/>
            <person name="Storesund J.E."/>
            <person name="Kallscheuer N."/>
            <person name="Luecker S."/>
            <person name="Lage O.M."/>
            <person name="Pohl T."/>
            <person name="Merkel B.J."/>
            <person name="Hornburger P."/>
            <person name="Mueller R.-W."/>
            <person name="Bruemmer F."/>
            <person name="Labrenz M."/>
            <person name="Spormann A.M."/>
            <person name="Op Den Camp H."/>
            <person name="Overmann J."/>
            <person name="Amann R."/>
            <person name="Jetten M.S.M."/>
            <person name="Mascher T."/>
            <person name="Medema M.H."/>
            <person name="Devos D.P."/>
            <person name="Kaster A.-K."/>
            <person name="Ovreas L."/>
            <person name="Rohde M."/>
            <person name="Galperin M.Y."/>
            <person name="Jogler C."/>
        </authorList>
    </citation>
    <scope>NUCLEOTIDE SEQUENCE [LARGE SCALE GENOMIC DNA]</scope>
    <source>
        <strain evidence="1 2">Enr8</strain>
    </source>
</reference>
<evidence type="ECO:0008006" key="3">
    <source>
        <dbReference type="Google" id="ProtNLM"/>
    </source>
</evidence>
<gene>
    <name evidence="1" type="ORF">Enr8_33020</name>
</gene>